<dbReference type="EMBL" id="NMQU01000087">
    <property type="protein sequence ID" value="OXM46556.1"/>
    <property type="molecule type" value="Genomic_DNA"/>
</dbReference>
<accession>A0A229RIR0</accession>
<keyword evidence="1" id="KW-1133">Transmembrane helix</keyword>
<feature type="transmembrane region" description="Helical" evidence="1">
    <location>
        <begin position="6"/>
        <end position="27"/>
    </location>
</feature>
<sequence length="155" mass="17400">MNGVLTTVVAISGTLAGSTLTYLLGLLNTRRTERTARDERLRQERISAYVAFAEAMTELRQGVVAKWFLKERDAPDEEMRAGYTESDKRGATADHARLRIRMLTEDPELLRLVDATFEPIGALHRAPDLATVKQLEKRSQETLTAFIQAAGRQVR</sequence>
<name>A0A229RIR0_AMYAL</name>
<protein>
    <submittedName>
        <fullName evidence="2">Uncharacterized protein</fullName>
    </submittedName>
</protein>
<keyword evidence="1" id="KW-0472">Membrane</keyword>
<keyword evidence="3" id="KW-1185">Reference proteome</keyword>
<keyword evidence="1" id="KW-0812">Transmembrane</keyword>
<evidence type="ECO:0000256" key="1">
    <source>
        <dbReference type="SAM" id="Phobius"/>
    </source>
</evidence>
<comment type="caution">
    <text evidence="2">The sequence shown here is derived from an EMBL/GenBank/DDBJ whole genome shotgun (WGS) entry which is preliminary data.</text>
</comment>
<organism evidence="2 3">
    <name type="scientific">Amycolatopsis alba DSM 44262</name>
    <dbReference type="NCBI Taxonomy" id="1125972"/>
    <lineage>
        <taxon>Bacteria</taxon>
        <taxon>Bacillati</taxon>
        <taxon>Actinomycetota</taxon>
        <taxon>Actinomycetes</taxon>
        <taxon>Pseudonocardiales</taxon>
        <taxon>Pseudonocardiaceae</taxon>
        <taxon>Amycolatopsis</taxon>
    </lineage>
</organism>
<evidence type="ECO:0000313" key="2">
    <source>
        <dbReference type="EMBL" id="OXM46556.1"/>
    </source>
</evidence>
<dbReference type="AlphaFoldDB" id="A0A229RIR0"/>
<evidence type="ECO:0000313" key="3">
    <source>
        <dbReference type="Proteomes" id="UP000215563"/>
    </source>
</evidence>
<dbReference type="Proteomes" id="UP000215563">
    <property type="component" value="Unassembled WGS sequence"/>
</dbReference>
<reference evidence="2 3" key="1">
    <citation type="submission" date="2017-07" db="EMBL/GenBank/DDBJ databases">
        <title>Amycolatopsis alba DSM 44262 Genome sequencing and assembly.</title>
        <authorList>
            <person name="Kaur N."/>
            <person name="Mayilraj S."/>
        </authorList>
    </citation>
    <scope>NUCLEOTIDE SEQUENCE [LARGE SCALE GENOMIC DNA]</scope>
    <source>
        <strain evidence="2 3">DSM 44262</strain>
    </source>
</reference>
<gene>
    <name evidence="2" type="ORF">CFP75_27190</name>
</gene>
<proteinExistence type="predicted"/>